<evidence type="ECO:0000313" key="2">
    <source>
        <dbReference type="EMBL" id="PMR73180.1"/>
    </source>
</evidence>
<comment type="caution">
    <text evidence="2">The sequence shown here is derived from an EMBL/GenBank/DDBJ whole genome shotgun (WGS) entry which is preliminary data.</text>
</comment>
<dbReference type="RefSeq" id="WP_102654702.1">
    <property type="nucleotide sequence ID" value="NZ_PNRF01000037.1"/>
</dbReference>
<feature type="chain" id="PRO_5014795648" description="Outer membrane protein beta-barrel domain-containing protein" evidence="1">
    <location>
        <begin position="24"/>
        <end position="233"/>
    </location>
</feature>
<organism evidence="2 3">
    <name type="scientific">Billgrantia endophytica</name>
    <dbReference type="NCBI Taxonomy" id="2033802"/>
    <lineage>
        <taxon>Bacteria</taxon>
        <taxon>Pseudomonadati</taxon>
        <taxon>Pseudomonadota</taxon>
        <taxon>Gammaproteobacteria</taxon>
        <taxon>Oceanospirillales</taxon>
        <taxon>Halomonadaceae</taxon>
        <taxon>Billgrantia</taxon>
    </lineage>
</organism>
<proteinExistence type="predicted"/>
<protein>
    <recommendedName>
        <fullName evidence="4">Outer membrane protein beta-barrel domain-containing protein</fullName>
    </recommendedName>
</protein>
<gene>
    <name evidence="2" type="ORF">C1H69_17700</name>
</gene>
<dbReference type="SUPFAM" id="SSF56935">
    <property type="entry name" value="Porins"/>
    <property type="match status" value="1"/>
</dbReference>
<name>A0A2N7TYB0_9GAMM</name>
<reference evidence="2 3" key="1">
    <citation type="submission" date="2018-01" db="EMBL/GenBank/DDBJ databases">
        <title>Halomonas endophytica sp. nov., isolated from storage liquid in the stems of Populus euphratica.</title>
        <authorList>
            <person name="Chen C."/>
        </authorList>
    </citation>
    <scope>NUCLEOTIDE SEQUENCE [LARGE SCALE GENOMIC DNA]</scope>
    <source>
        <strain evidence="2 3">MC28</strain>
    </source>
</reference>
<evidence type="ECO:0008006" key="4">
    <source>
        <dbReference type="Google" id="ProtNLM"/>
    </source>
</evidence>
<sequence>MRFPLRSACFVVLSCLATGSVHAHGNVSLGIQAGTIGIGPSASWRFSDHFALSGAYGYFDYDNYDHSSGDYLYEGDVDIHTFALTLDYYPFPQRGFFISAGIMRPDYDFDLRALYRGDGVDNGGGGGLPPEVVDSVARLEGDAELSTRTVQPYLGIGWRKTSDTGFGVFGELGAVYINPRVSLTPAGDITETGHGVIDEIIESERRQAEEELRDELNRYNVLPVALIGIEYTF</sequence>
<dbReference type="OrthoDB" id="517121at2"/>
<evidence type="ECO:0000256" key="1">
    <source>
        <dbReference type="SAM" id="SignalP"/>
    </source>
</evidence>
<accession>A0A2N7TYB0</accession>
<dbReference type="Gene3D" id="2.40.160.170">
    <property type="match status" value="1"/>
</dbReference>
<dbReference type="EMBL" id="PNRF01000037">
    <property type="protein sequence ID" value="PMR73180.1"/>
    <property type="molecule type" value="Genomic_DNA"/>
</dbReference>
<feature type="signal peptide" evidence="1">
    <location>
        <begin position="1"/>
        <end position="23"/>
    </location>
</feature>
<keyword evidence="3" id="KW-1185">Reference proteome</keyword>
<keyword evidence="1" id="KW-0732">Signal</keyword>
<dbReference type="AlphaFoldDB" id="A0A2N7TYB0"/>
<dbReference type="Proteomes" id="UP000235803">
    <property type="component" value="Unassembled WGS sequence"/>
</dbReference>
<evidence type="ECO:0000313" key="3">
    <source>
        <dbReference type="Proteomes" id="UP000235803"/>
    </source>
</evidence>